<evidence type="ECO:0000313" key="3">
    <source>
        <dbReference type="Proteomes" id="UP001642501"/>
    </source>
</evidence>
<name>A0ABP0DRX9_9PEZI</name>
<keyword evidence="3" id="KW-1185">Reference proteome</keyword>
<feature type="region of interest" description="Disordered" evidence="1">
    <location>
        <begin position="1"/>
        <end position="20"/>
    </location>
</feature>
<dbReference type="Proteomes" id="UP001642501">
    <property type="component" value="Unassembled WGS sequence"/>
</dbReference>
<sequence>MRRRLASASFSNDPERARLDPRQQLQQVQGLANLAERDDLVLTSDTNFTDLMALVDMLGVFLDDIGREAVIKLHTVSKDQCSENQDGQGDDISATTARSFDADLDSLVQRLKWIGHGIESTGGGHIAQLDSKTAFERLQIRLTHSVRIRPRGRRSIFDGPASKSGIEGAEYMQDVMGIQQKQQDIRNFFTRTLSKKEHN</sequence>
<proteinExistence type="predicted"/>
<comment type="caution">
    <text evidence="2">The sequence shown here is derived from an EMBL/GenBank/DDBJ whole genome shotgun (WGS) entry which is preliminary data.</text>
</comment>
<organism evidence="2 3">
    <name type="scientific">Sporothrix epigloea</name>
    <dbReference type="NCBI Taxonomy" id="1892477"/>
    <lineage>
        <taxon>Eukaryota</taxon>
        <taxon>Fungi</taxon>
        <taxon>Dikarya</taxon>
        <taxon>Ascomycota</taxon>
        <taxon>Pezizomycotina</taxon>
        <taxon>Sordariomycetes</taxon>
        <taxon>Sordariomycetidae</taxon>
        <taxon>Ophiostomatales</taxon>
        <taxon>Ophiostomataceae</taxon>
        <taxon>Sporothrix</taxon>
    </lineage>
</organism>
<reference evidence="2 3" key="1">
    <citation type="submission" date="2024-01" db="EMBL/GenBank/DDBJ databases">
        <authorList>
            <person name="Allen C."/>
            <person name="Tagirdzhanova G."/>
        </authorList>
    </citation>
    <scope>NUCLEOTIDE SEQUENCE [LARGE SCALE GENOMIC DNA]</scope>
    <source>
        <strain evidence="2 3">CBS 573.63</strain>
    </source>
</reference>
<protein>
    <submittedName>
        <fullName evidence="2">Uncharacterized protein</fullName>
    </submittedName>
</protein>
<accession>A0ABP0DRX9</accession>
<evidence type="ECO:0000313" key="2">
    <source>
        <dbReference type="EMBL" id="CAK7270311.1"/>
    </source>
</evidence>
<gene>
    <name evidence="2" type="ORF">SEPCBS57363_004039</name>
</gene>
<dbReference type="EMBL" id="CAWUOM010000070">
    <property type="protein sequence ID" value="CAK7270311.1"/>
    <property type="molecule type" value="Genomic_DNA"/>
</dbReference>
<evidence type="ECO:0000256" key="1">
    <source>
        <dbReference type="SAM" id="MobiDB-lite"/>
    </source>
</evidence>